<dbReference type="EMBL" id="BAABCY010000015">
    <property type="protein sequence ID" value="GAA3556162.1"/>
    <property type="molecule type" value="Genomic_DNA"/>
</dbReference>
<dbReference type="Gene3D" id="3.40.50.720">
    <property type="entry name" value="NAD(P)-binding Rossmann-like Domain"/>
    <property type="match status" value="1"/>
</dbReference>
<dbReference type="InterPro" id="IPR036873">
    <property type="entry name" value="Rhodanese-like_dom_sf"/>
</dbReference>
<feature type="domain" description="Rhodanese" evidence="1">
    <location>
        <begin position="272"/>
        <end position="360"/>
    </location>
</feature>
<dbReference type="CDD" id="cd00757">
    <property type="entry name" value="ThiF_MoeB_HesA_family"/>
    <property type="match status" value="1"/>
</dbReference>
<keyword evidence="2" id="KW-0808">Transferase</keyword>
<keyword evidence="3" id="KW-1185">Reference proteome</keyword>
<keyword evidence="2" id="KW-0548">Nucleotidyltransferase</keyword>
<dbReference type="InterPro" id="IPR000594">
    <property type="entry name" value="ThiF_NAD_FAD-bd"/>
</dbReference>
<sequence length="366" mass="40116">MNRYSRHIILNEIGQSGQDKLSNAKVLVIGAGGLGCPILQYLAAAGIGSIGIVDFDVVDVTNLQRQVLFGTASIGQNKAEAAKKRLQDLNDAINIKAYPEQLSYKNAVNLFKQYDIIVDGTDNFETRYLINDACIIANKPLVFGAIYKFEGQVSVFNHQNGPSYRCLFPNPPQKGSVPNCSEIGVLGVLPGIIGTMQANEVLKLILGIGDVLSGKLLCYNALTLQTITLNITKSNNEIQKVLKTQHLFHKKQMTNNTCEVDIIDISIGEILSKSNIQLIDVREPHETPKVENLPITYIPLSALENSLDKIDPNKVKGLFCQSGIRSKRAVSILQDHNINNCVSIIEGALEIISYIKEQSNTLANDN</sequence>
<dbReference type="Proteomes" id="UP001500954">
    <property type="component" value="Unassembled WGS sequence"/>
</dbReference>
<gene>
    <name evidence="2" type="primary">moeB</name>
    <name evidence="2" type="ORF">GCM10022395_04430</name>
</gene>
<reference evidence="3" key="1">
    <citation type="journal article" date="2019" name="Int. J. Syst. Evol. Microbiol.">
        <title>The Global Catalogue of Microorganisms (GCM) 10K type strain sequencing project: providing services to taxonomists for standard genome sequencing and annotation.</title>
        <authorList>
            <consortium name="The Broad Institute Genomics Platform"/>
            <consortium name="The Broad Institute Genome Sequencing Center for Infectious Disease"/>
            <person name="Wu L."/>
            <person name="Ma J."/>
        </authorList>
    </citation>
    <scope>NUCLEOTIDE SEQUENCE [LARGE SCALE GENOMIC DNA]</scope>
    <source>
        <strain evidence="3">JCM 17111</strain>
    </source>
</reference>
<dbReference type="RefSeq" id="WP_345004138.1">
    <property type="nucleotide sequence ID" value="NZ_BAABCY010000015.1"/>
</dbReference>
<dbReference type="InterPro" id="IPR035985">
    <property type="entry name" value="Ubiquitin-activating_enz"/>
</dbReference>
<comment type="caution">
    <text evidence="2">The sequence shown here is derived from an EMBL/GenBank/DDBJ whole genome shotgun (WGS) entry which is preliminary data.</text>
</comment>
<dbReference type="InterPro" id="IPR001763">
    <property type="entry name" value="Rhodanese-like_dom"/>
</dbReference>
<dbReference type="GO" id="GO:0016779">
    <property type="term" value="F:nucleotidyltransferase activity"/>
    <property type="evidence" value="ECO:0007669"/>
    <property type="project" value="UniProtKB-KW"/>
</dbReference>
<accession>A0ABP6WTJ9</accession>
<evidence type="ECO:0000259" key="1">
    <source>
        <dbReference type="PROSITE" id="PS50206"/>
    </source>
</evidence>
<dbReference type="PANTHER" id="PTHR10953:SF102">
    <property type="entry name" value="ADENYLYLTRANSFERASE AND SULFURTRANSFERASE MOCS3"/>
    <property type="match status" value="1"/>
</dbReference>
<dbReference type="InterPro" id="IPR045886">
    <property type="entry name" value="ThiF/MoeB/HesA"/>
</dbReference>
<dbReference type="PROSITE" id="PS50206">
    <property type="entry name" value="RHODANESE_3"/>
    <property type="match status" value="1"/>
</dbReference>
<dbReference type="Pfam" id="PF00899">
    <property type="entry name" value="ThiF"/>
    <property type="match status" value="1"/>
</dbReference>
<dbReference type="SUPFAM" id="SSF69572">
    <property type="entry name" value="Activating enzymes of the ubiquitin-like proteins"/>
    <property type="match status" value="1"/>
</dbReference>
<organism evidence="2 3">
    <name type="scientific">Snuella lapsa</name>
    <dbReference type="NCBI Taxonomy" id="870481"/>
    <lineage>
        <taxon>Bacteria</taxon>
        <taxon>Pseudomonadati</taxon>
        <taxon>Bacteroidota</taxon>
        <taxon>Flavobacteriia</taxon>
        <taxon>Flavobacteriales</taxon>
        <taxon>Flavobacteriaceae</taxon>
        <taxon>Snuella</taxon>
    </lineage>
</organism>
<proteinExistence type="predicted"/>
<dbReference type="Gene3D" id="3.40.250.10">
    <property type="entry name" value="Rhodanese-like domain"/>
    <property type="match status" value="1"/>
</dbReference>
<evidence type="ECO:0000313" key="3">
    <source>
        <dbReference type="Proteomes" id="UP001500954"/>
    </source>
</evidence>
<dbReference type="CDD" id="cd00158">
    <property type="entry name" value="RHOD"/>
    <property type="match status" value="1"/>
</dbReference>
<name>A0ABP6WTJ9_9FLAO</name>
<protein>
    <submittedName>
        <fullName evidence="2">Molybdopterin-synthase adenylyltransferase MoeB</fullName>
    </submittedName>
</protein>
<dbReference type="PANTHER" id="PTHR10953">
    <property type="entry name" value="UBIQUITIN-ACTIVATING ENZYME E1"/>
    <property type="match status" value="1"/>
</dbReference>
<evidence type="ECO:0000313" key="2">
    <source>
        <dbReference type="EMBL" id="GAA3556162.1"/>
    </source>
</evidence>
<dbReference type="NCBIfam" id="NF004281">
    <property type="entry name" value="PRK05690.1"/>
    <property type="match status" value="1"/>
</dbReference>